<feature type="transmembrane region" description="Helical" evidence="2">
    <location>
        <begin position="567"/>
        <end position="587"/>
    </location>
</feature>
<dbReference type="STRING" id="1227499.C493_12998"/>
<feature type="compositionally biased region" description="Acidic residues" evidence="1">
    <location>
        <begin position="343"/>
        <end position="353"/>
    </location>
</feature>
<dbReference type="Proteomes" id="UP000011602">
    <property type="component" value="Unassembled WGS sequence"/>
</dbReference>
<dbReference type="eggNOG" id="arCOG02085">
    <property type="taxonomic scope" value="Archaea"/>
</dbReference>
<dbReference type="InterPro" id="IPR025403">
    <property type="entry name" value="TgpA-like_C"/>
</dbReference>
<accession>L9X027</accession>
<dbReference type="PATRIC" id="fig|1227499.3.peg.2667"/>
<gene>
    <name evidence="4" type="ORF">C493_12998</name>
</gene>
<feature type="region of interest" description="Disordered" evidence="1">
    <location>
        <begin position="311"/>
        <end position="353"/>
    </location>
</feature>
<feature type="transmembrane region" description="Helical" evidence="2">
    <location>
        <begin position="702"/>
        <end position="718"/>
    </location>
</feature>
<evidence type="ECO:0000313" key="5">
    <source>
        <dbReference type="Proteomes" id="UP000011602"/>
    </source>
</evidence>
<feature type="transmembrane region" description="Helical" evidence="2">
    <location>
        <begin position="517"/>
        <end position="535"/>
    </location>
</feature>
<dbReference type="eggNOG" id="arCOG02170">
    <property type="taxonomic scope" value="Archaea"/>
</dbReference>
<comment type="caution">
    <text evidence="4">The sequence shown here is derived from an EMBL/GenBank/DDBJ whole genome shotgun (WGS) entry which is preliminary data.</text>
</comment>
<evidence type="ECO:0000259" key="3">
    <source>
        <dbReference type="Pfam" id="PF13559"/>
    </source>
</evidence>
<organism evidence="4 5">
    <name type="scientific">Natronolimnohabitans innermongolicus JCM 12255</name>
    <dbReference type="NCBI Taxonomy" id="1227499"/>
    <lineage>
        <taxon>Archaea</taxon>
        <taxon>Methanobacteriati</taxon>
        <taxon>Methanobacteriota</taxon>
        <taxon>Stenosarchaea group</taxon>
        <taxon>Halobacteria</taxon>
        <taxon>Halobacteriales</taxon>
        <taxon>Natrialbaceae</taxon>
        <taxon>Natronolimnohabitans</taxon>
    </lineage>
</organism>
<feature type="region of interest" description="Disordered" evidence="1">
    <location>
        <begin position="815"/>
        <end position="881"/>
    </location>
</feature>
<keyword evidence="2" id="KW-0812">Transmembrane</keyword>
<feature type="compositionally biased region" description="Acidic residues" evidence="1">
    <location>
        <begin position="867"/>
        <end position="881"/>
    </location>
</feature>
<reference evidence="4 5" key="1">
    <citation type="journal article" date="2014" name="PLoS Genet.">
        <title>Phylogenetically driven sequencing of extremely halophilic archaea reveals strategies for static and dynamic osmo-response.</title>
        <authorList>
            <person name="Becker E.A."/>
            <person name="Seitzer P.M."/>
            <person name="Tritt A."/>
            <person name="Larsen D."/>
            <person name="Krusor M."/>
            <person name="Yao A.I."/>
            <person name="Wu D."/>
            <person name="Madern D."/>
            <person name="Eisen J.A."/>
            <person name="Darling A.E."/>
            <person name="Facciotti M.T."/>
        </authorList>
    </citation>
    <scope>NUCLEOTIDE SEQUENCE [LARGE SCALE GENOMIC DNA]</scope>
    <source>
        <strain evidence="4 5">JCM 12255</strain>
    </source>
</reference>
<feature type="compositionally biased region" description="Acidic residues" evidence="1">
    <location>
        <begin position="831"/>
        <end position="854"/>
    </location>
</feature>
<dbReference type="EMBL" id="AOHZ01000061">
    <property type="protein sequence ID" value="ELY53968.1"/>
    <property type="molecule type" value="Genomic_DNA"/>
</dbReference>
<feature type="region of interest" description="Disordered" evidence="1">
    <location>
        <begin position="1"/>
        <end position="65"/>
    </location>
</feature>
<feature type="transmembrane region" description="Helical" evidence="2">
    <location>
        <begin position="678"/>
        <end position="696"/>
    </location>
</feature>
<feature type="region of interest" description="Disordered" evidence="1">
    <location>
        <begin position="724"/>
        <end position="754"/>
    </location>
</feature>
<feature type="compositionally biased region" description="Acidic residues" evidence="1">
    <location>
        <begin position="107"/>
        <end position="132"/>
    </location>
</feature>
<name>L9X027_9EURY</name>
<dbReference type="Pfam" id="PF13559">
    <property type="entry name" value="DUF4129"/>
    <property type="match status" value="1"/>
</dbReference>
<feature type="compositionally biased region" description="Basic and acidic residues" evidence="1">
    <location>
        <begin position="729"/>
        <end position="741"/>
    </location>
</feature>
<evidence type="ECO:0000313" key="4">
    <source>
        <dbReference type="EMBL" id="ELY53968.1"/>
    </source>
</evidence>
<feature type="transmembrane region" description="Helical" evidence="2">
    <location>
        <begin position="71"/>
        <end position="91"/>
    </location>
</feature>
<feature type="region of interest" description="Disordered" evidence="1">
    <location>
        <begin position="95"/>
        <end position="132"/>
    </location>
</feature>
<evidence type="ECO:0000256" key="1">
    <source>
        <dbReference type="SAM" id="MobiDB-lite"/>
    </source>
</evidence>
<feature type="compositionally biased region" description="Low complexity" evidence="1">
    <location>
        <begin position="311"/>
        <end position="320"/>
    </location>
</feature>
<keyword evidence="2" id="KW-1133">Transmembrane helix</keyword>
<proteinExistence type="predicted"/>
<feature type="domain" description="Protein-glutamine gamma-glutamyltransferase-like C-terminal" evidence="3">
    <location>
        <begin position="760"/>
        <end position="827"/>
    </location>
</feature>
<protein>
    <recommendedName>
        <fullName evidence="3">Protein-glutamine gamma-glutamyltransferase-like C-terminal domain-containing protein</fullName>
    </recommendedName>
</protein>
<evidence type="ECO:0000256" key="2">
    <source>
        <dbReference type="SAM" id="Phobius"/>
    </source>
</evidence>
<feature type="compositionally biased region" description="Low complexity" evidence="1">
    <location>
        <begin position="855"/>
        <end position="866"/>
    </location>
</feature>
<dbReference type="AlphaFoldDB" id="L9X027"/>
<keyword evidence="2" id="KW-0472">Membrane</keyword>
<feature type="transmembrane region" description="Helical" evidence="2">
    <location>
        <begin position="542"/>
        <end position="561"/>
    </location>
</feature>
<keyword evidence="5" id="KW-1185">Reference proteome</keyword>
<sequence length="881" mass="90852">MNRQVRELPDEVQPTDETLALEWRSHTPKRKRGPRIGSPSGPPADEPRCYDVSDPPSNESTPDASPDYRQLSFVAIAALAVVLAAFLAPVGGGSGITSPETGIDPSVDGEPDVDPDEIDADSMPDGDGEMDGFPDISLDWGELPEWFSFDWFGSDDPPEESEPTEPPLVSACTIMLHDDPTPGSEVTATVLHEREPVTGIPVQYNGEWVGETDGDGRVTGEVPYESELSVRLDTSDHPECEGVEDATDARTSLSSATAGVGAVVGAGTGIGAETAAGDSPALSADATVSGAGAVASTGTALAEPLLAASSSASNPSAHLSTAAASVQPSIGAQHDRPVASVQDDADGDDDDSTVAYDVDGDVEIVLEDVPEPGETVELEATIEDVPMADATVSVDGDDVAETDATGVAEIEIPDDGTDSVEVGVSRGEFHGTTAVDVALLEGALSPDGLAPIPGSPGVVEVTAADEPVANAAVEIDGETVGTTDENGTLAITLPVDPTATVTVSAGDQTATTSLADAYGNVALAATLVVVGLAALAYRTYGVFGAGAVLGGAGALLAVLVVEAFYGPAAGAAALLAAVGLAFAVAYMRRGRSVDVGRPSAGDAPNRFLEWFVDRVLTMVAVVERAIVALRAKLAALRSWLGTLPRSGTALVAAFVDWLSRVPDRAFGRLRGGLEAIRTLPVPVIVGLLAVGAGYAVDGQRGAAAAAGAFVLAALLYRYRRRRTASSSGDEPKPSIDRDGERAVGPAAAAETDDSDERLTFRELWRAFASRVAPGRWPRSTPGEIQRSAVEQGYPRGSVDELTTLFREVEYGRRPLSSGVRDRADAAYSTLVDEEEDDEDEEDADDGGEPSDESDGTSTDADATTDAGTDEDADADSSGDRR</sequence>